<dbReference type="InterPro" id="IPR029052">
    <property type="entry name" value="Metallo-depent_PP-like"/>
</dbReference>
<dbReference type="PANTHER" id="PTHR34990">
    <property type="entry name" value="UDP-2,3-DIACYLGLUCOSAMINE HYDROLASE-RELATED"/>
    <property type="match status" value="1"/>
</dbReference>
<keyword evidence="2" id="KW-0997">Cell inner membrane</keyword>
<dbReference type="AlphaFoldDB" id="A0A833JCY4"/>
<keyword evidence="3" id="KW-0479">Metal-binding</keyword>
<sequence>MKQRYEGKRVRTLKVKPINNFIVISDVHLREPDDNITQLFLKTLDNILNERVSNQKKIDALFLLGDIFDFITGSKKFFLKMWKSVFEKFKQLKESGIQVYFIEGNHDFGFEHFRSKKLDEYFTNYGDCSIEFIHEKTGNIVLRHGDDLICPEKYIKFRQFVKSKFFQKITSFLFAGFFMHFLFSRYAKASRLQDVYRKIEPNFIKTCLDKYFLFYMSEFNKKINILIIGHIHVFINTYYKDTHILVGPDWFSAPNYLYYNEDGVSERVYCDNKIQKEFQLNNL</sequence>
<evidence type="ECO:0000256" key="4">
    <source>
        <dbReference type="ARBA" id="ARBA00022801"/>
    </source>
</evidence>
<dbReference type="Pfam" id="PF00149">
    <property type="entry name" value="Metallophos"/>
    <property type="match status" value="1"/>
</dbReference>
<dbReference type="SUPFAM" id="SSF56300">
    <property type="entry name" value="Metallo-dependent phosphatases"/>
    <property type="match status" value="1"/>
</dbReference>
<keyword evidence="4" id="KW-0378">Hydrolase</keyword>
<dbReference type="EMBL" id="WFLN01000006">
    <property type="protein sequence ID" value="KAB8030630.1"/>
    <property type="molecule type" value="Genomic_DNA"/>
</dbReference>
<name>A0A833JCY4_9BACT</name>
<evidence type="ECO:0000313" key="10">
    <source>
        <dbReference type="Proteomes" id="UP000442694"/>
    </source>
</evidence>
<proteinExistence type="predicted"/>
<comment type="caution">
    <text evidence="9">The sequence shown here is derived from an EMBL/GenBank/DDBJ whole genome shotgun (WGS) entry which is preliminary data.</text>
</comment>
<reference evidence="9 10" key="1">
    <citation type="submission" date="2019-10" db="EMBL/GenBank/DDBJ databases">
        <title>New genus of Silvanigrellaceae.</title>
        <authorList>
            <person name="Pitt A."/>
            <person name="Hahn M.W."/>
        </authorList>
    </citation>
    <scope>NUCLEOTIDE SEQUENCE [LARGE SCALE GENOMIC DNA]</scope>
    <source>
        <strain evidence="9 10">33A1-SZDP</strain>
    </source>
</reference>
<feature type="transmembrane region" description="Helical" evidence="7">
    <location>
        <begin position="165"/>
        <end position="183"/>
    </location>
</feature>
<dbReference type="GO" id="GO:0009245">
    <property type="term" value="P:lipid A biosynthetic process"/>
    <property type="evidence" value="ECO:0007669"/>
    <property type="project" value="TreeGrafter"/>
</dbReference>
<keyword evidence="7" id="KW-1133">Transmembrane helix</keyword>
<organism evidence="9 10">
    <name type="scientific">Fluviispira multicolorata</name>
    <dbReference type="NCBI Taxonomy" id="2654512"/>
    <lineage>
        <taxon>Bacteria</taxon>
        <taxon>Pseudomonadati</taxon>
        <taxon>Bdellovibrionota</taxon>
        <taxon>Oligoflexia</taxon>
        <taxon>Silvanigrellales</taxon>
        <taxon>Silvanigrellaceae</taxon>
        <taxon>Fluviispira</taxon>
    </lineage>
</organism>
<keyword evidence="6" id="KW-0464">Manganese</keyword>
<keyword evidence="10" id="KW-1185">Reference proteome</keyword>
<evidence type="ECO:0000256" key="3">
    <source>
        <dbReference type="ARBA" id="ARBA00022723"/>
    </source>
</evidence>
<evidence type="ECO:0000313" key="9">
    <source>
        <dbReference type="EMBL" id="KAB8030630.1"/>
    </source>
</evidence>
<evidence type="ECO:0000256" key="5">
    <source>
        <dbReference type="ARBA" id="ARBA00023136"/>
    </source>
</evidence>
<keyword evidence="7" id="KW-0812">Transmembrane</keyword>
<protein>
    <recommendedName>
        <fullName evidence="8">Calcineurin-like phosphoesterase domain-containing protein</fullName>
    </recommendedName>
</protein>
<evidence type="ECO:0000256" key="6">
    <source>
        <dbReference type="ARBA" id="ARBA00023211"/>
    </source>
</evidence>
<dbReference type="InterPro" id="IPR004843">
    <property type="entry name" value="Calcineurin-like_PHP"/>
</dbReference>
<evidence type="ECO:0000256" key="2">
    <source>
        <dbReference type="ARBA" id="ARBA00022519"/>
    </source>
</evidence>
<dbReference type="Proteomes" id="UP000442694">
    <property type="component" value="Unassembled WGS sequence"/>
</dbReference>
<dbReference type="GO" id="GO:0046872">
    <property type="term" value="F:metal ion binding"/>
    <property type="evidence" value="ECO:0007669"/>
    <property type="project" value="UniProtKB-KW"/>
</dbReference>
<gene>
    <name evidence="9" type="ORF">GCL57_06550</name>
</gene>
<dbReference type="PANTHER" id="PTHR34990:SF1">
    <property type="entry name" value="UDP-2,3-DIACYLGLUCOSAMINE HYDROLASE"/>
    <property type="match status" value="1"/>
</dbReference>
<dbReference type="Gene3D" id="3.60.21.10">
    <property type="match status" value="1"/>
</dbReference>
<evidence type="ECO:0000256" key="1">
    <source>
        <dbReference type="ARBA" id="ARBA00022475"/>
    </source>
</evidence>
<dbReference type="GO" id="GO:0016020">
    <property type="term" value="C:membrane"/>
    <property type="evidence" value="ECO:0007669"/>
    <property type="project" value="GOC"/>
</dbReference>
<feature type="domain" description="Calcineurin-like phosphoesterase" evidence="8">
    <location>
        <begin position="21"/>
        <end position="233"/>
    </location>
</feature>
<evidence type="ECO:0000259" key="8">
    <source>
        <dbReference type="Pfam" id="PF00149"/>
    </source>
</evidence>
<keyword evidence="5 7" id="KW-0472">Membrane</keyword>
<keyword evidence="1" id="KW-1003">Cell membrane</keyword>
<dbReference type="InterPro" id="IPR043461">
    <property type="entry name" value="LpxH-like"/>
</dbReference>
<evidence type="ECO:0000256" key="7">
    <source>
        <dbReference type="SAM" id="Phobius"/>
    </source>
</evidence>
<accession>A0A833JCY4</accession>
<dbReference type="GO" id="GO:0008758">
    <property type="term" value="F:UDP-2,3-diacylglucosamine hydrolase activity"/>
    <property type="evidence" value="ECO:0007669"/>
    <property type="project" value="TreeGrafter"/>
</dbReference>